<keyword evidence="2" id="KW-0479">Metal-binding</keyword>
<proteinExistence type="predicted"/>
<dbReference type="InterPro" id="IPR015797">
    <property type="entry name" value="NUDIX_hydrolase-like_dom_sf"/>
</dbReference>
<evidence type="ECO:0000256" key="3">
    <source>
        <dbReference type="ARBA" id="ARBA00022801"/>
    </source>
</evidence>
<sequence>MKSVLTIHKCTRNISNLLSKTHHTDYYLPAPVKPLHQTTHCFAQHCSYCGTQYSSQTWPRFCSCCKNTTFRNPIPVAVGLLPFVTSENKYGLLLTRRNIKPHVGELCFPGGFVDWGESWQQAVSREVREETLVETDPNEFDLMDVHSTPDCTRILIFGVTRNVRSYQLLENFKQTNETSEVLIGNKSTKLCFSLHQSVYDDWIKRALSE</sequence>
<reference evidence="6 7" key="1">
    <citation type="submission" date="2020-04" db="EMBL/GenBank/DDBJ databases">
        <title>Advantages and limits of metagenomic assembly and binning of a giant virus.</title>
        <authorList>
            <person name="Schulz F."/>
            <person name="Andreani J."/>
            <person name="Francis R."/>
            <person name="Boudjemaa H."/>
            <person name="Bou Khalil J.Y."/>
            <person name="Lee J."/>
            <person name="La Scola B."/>
            <person name="Woyke T."/>
        </authorList>
    </citation>
    <scope>NUCLEOTIDE SEQUENCE [LARGE SCALE GENOMIC DNA]</scope>
    <source>
        <strain evidence="6 7">FV1/VV64</strain>
    </source>
</reference>
<dbReference type="Gene3D" id="3.90.79.10">
    <property type="entry name" value="Nucleoside Triphosphate Pyrophosphohydrolase"/>
    <property type="match status" value="1"/>
</dbReference>
<dbReference type="PANTHER" id="PTHR42904:SF12">
    <property type="entry name" value="ADP-RIBOSE PYROPHOSPHATASE-RELATED"/>
    <property type="match status" value="1"/>
</dbReference>
<keyword evidence="4" id="KW-0460">Magnesium</keyword>
<organism evidence="6 7">
    <name type="scientific">Fadolivirus FV1/VV64</name>
    <dbReference type="NCBI Taxonomy" id="3070911"/>
    <lineage>
        <taxon>Viruses</taxon>
        <taxon>Varidnaviria</taxon>
        <taxon>Bamfordvirae</taxon>
        <taxon>Nucleocytoviricota</taxon>
        <taxon>Megaviricetes</taxon>
        <taxon>Imitervirales</taxon>
        <taxon>Mimiviridae</taxon>
        <taxon>Klosneuvirinae</taxon>
        <taxon>Fadolivirus</taxon>
        <taxon>Fadolivirus algeromassiliense</taxon>
    </lineage>
</organism>
<accession>A0A7D3QWR9</accession>
<dbReference type="EMBL" id="MT418680">
    <property type="protein sequence ID" value="QKF94806.1"/>
    <property type="molecule type" value="Genomic_DNA"/>
</dbReference>
<dbReference type="InterPro" id="IPR050241">
    <property type="entry name" value="NAD-cap_RNA_hydrolase_NudC"/>
</dbReference>
<comment type="cofactor">
    <cofactor evidence="1">
        <name>Mg(2+)</name>
        <dbReference type="ChEBI" id="CHEBI:18420"/>
    </cofactor>
</comment>
<name>A0A7D3QWR9_9VIRU</name>
<gene>
    <name evidence="6" type="ORF">Fadolivirus_1_1348</name>
</gene>
<keyword evidence="7" id="KW-1185">Reference proteome</keyword>
<evidence type="ECO:0000313" key="6">
    <source>
        <dbReference type="EMBL" id="QKF94806.1"/>
    </source>
</evidence>
<evidence type="ECO:0000256" key="2">
    <source>
        <dbReference type="ARBA" id="ARBA00022723"/>
    </source>
</evidence>
<keyword evidence="3 6" id="KW-0378">Hydrolase</keyword>
<dbReference type="GO" id="GO:0046872">
    <property type="term" value="F:metal ion binding"/>
    <property type="evidence" value="ECO:0007669"/>
    <property type="project" value="UniProtKB-KW"/>
</dbReference>
<protein>
    <submittedName>
        <fullName evidence="6">NUDIX hydrolase</fullName>
    </submittedName>
</protein>
<evidence type="ECO:0000259" key="5">
    <source>
        <dbReference type="PROSITE" id="PS51462"/>
    </source>
</evidence>
<dbReference type="InterPro" id="IPR000086">
    <property type="entry name" value="NUDIX_hydrolase_dom"/>
</dbReference>
<dbReference type="PROSITE" id="PS51462">
    <property type="entry name" value="NUDIX"/>
    <property type="match status" value="1"/>
</dbReference>
<dbReference type="PANTHER" id="PTHR42904">
    <property type="entry name" value="NUDIX HYDROLASE, NUDC SUBFAMILY"/>
    <property type="match status" value="1"/>
</dbReference>
<evidence type="ECO:0000256" key="4">
    <source>
        <dbReference type="ARBA" id="ARBA00022842"/>
    </source>
</evidence>
<dbReference type="Pfam" id="PF00293">
    <property type="entry name" value="NUDIX"/>
    <property type="match status" value="1"/>
</dbReference>
<dbReference type="GO" id="GO:0006742">
    <property type="term" value="P:NADP+ catabolic process"/>
    <property type="evidence" value="ECO:0007669"/>
    <property type="project" value="TreeGrafter"/>
</dbReference>
<dbReference type="Proteomes" id="UP001162001">
    <property type="component" value="Segment"/>
</dbReference>
<dbReference type="GO" id="GO:0019677">
    <property type="term" value="P:NAD+ catabolic process"/>
    <property type="evidence" value="ECO:0007669"/>
    <property type="project" value="TreeGrafter"/>
</dbReference>
<feature type="domain" description="Nudix hydrolase" evidence="5">
    <location>
        <begin position="73"/>
        <end position="209"/>
    </location>
</feature>
<evidence type="ECO:0000313" key="7">
    <source>
        <dbReference type="Proteomes" id="UP001162001"/>
    </source>
</evidence>
<dbReference type="SUPFAM" id="SSF55811">
    <property type="entry name" value="Nudix"/>
    <property type="match status" value="1"/>
</dbReference>
<evidence type="ECO:0000256" key="1">
    <source>
        <dbReference type="ARBA" id="ARBA00001946"/>
    </source>
</evidence>
<dbReference type="GO" id="GO:0035529">
    <property type="term" value="F:NADH pyrophosphatase activity"/>
    <property type="evidence" value="ECO:0007669"/>
    <property type="project" value="TreeGrafter"/>
</dbReference>